<evidence type="ECO:0000256" key="4">
    <source>
        <dbReference type="ARBA" id="ARBA00022692"/>
    </source>
</evidence>
<keyword evidence="9 12" id="KW-0472">Membrane</keyword>
<dbReference type="FunFam" id="3.90.770.10:FF:000001">
    <property type="entry name" value="3-hydroxy-3-methylglutaryl coenzyme A reductase"/>
    <property type="match status" value="1"/>
</dbReference>
<keyword evidence="10" id="KW-0325">Glycoprotein</keyword>
<dbReference type="GO" id="GO:0009753">
    <property type="term" value="P:response to jasmonic acid"/>
    <property type="evidence" value="ECO:0007669"/>
    <property type="project" value="UniProtKB-ARBA"/>
</dbReference>
<dbReference type="FunFam" id="3.30.70.420:FF:000001">
    <property type="entry name" value="3-hydroxy-3-methylglutaryl coenzyme A reductase"/>
    <property type="match status" value="1"/>
</dbReference>
<dbReference type="PANTHER" id="PTHR10572">
    <property type="entry name" value="3-HYDROXY-3-METHYLGLUTARYL-COENZYME A REDUCTASE"/>
    <property type="match status" value="1"/>
</dbReference>
<dbReference type="InterPro" id="IPR023282">
    <property type="entry name" value="HMG_CoA_Rdtase_N"/>
</dbReference>
<evidence type="ECO:0000256" key="11">
    <source>
        <dbReference type="ARBA" id="ARBA00023229"/>
    </source>
</evidence>
<evidence type="ECO:0000256" key="10">
    <source>
        <dbReference type="ARBA" id="ARBA00023180"/>
    </source>
</evidence>
<evidence type="ECO:0000256" key="12">
    <source>
        <dbReference type="RuleBase" id="RU361219"/>
    </source>
</evidence>
<evidence type="ECO:0000256" key="2">
    <source>
        <dbReference type="ARBA" id="ARBA00005084"/>
    </source>
</evidence>
<feature type="transmembrane region" description="Helical" evidence="12">
    <location>
        <begin position="140"/>
        <end position="159"/>
    </location>
</feature>
<evidence type="ECO:0000256" key="5">
    <source>
        <dbReference type="ARBA" id="ARBA00022824"/>
    </source>
</evidence>
<evidence type="ECO:0000256" key="3">
    <source>
        <dbReference type="ARBA" id="ARBA00007661"/>
    </source>
</evidence>
<feature type="compositionally biased region" description="Low complexity" evidence="13">
    <location>
        <begin position="34"/>
        <end position="54"/>
    </location>
</feature>
<comment type="caution">
    <text evidence="14">The sequence shown here is derived from an EMBL/GenBank/DDBJ whole genome shotgun (WGS) entry which is preliminary data.</text>
</comment>
<dbReference type="InterPro" id="IPR023076">
    <property type="entry name" value="HMG_CoA_Rdtase_CS"/>
</dbReference>
<dbReference type="PROSITE" id="PS00318">
    <property type="entry name" value="HMG_COA_REDUCTASE_2"/>
    <property type="match status" value="1"/>
</dbReference>
<evidence type="ECO:0000256" key="1">
    <source>
        <dbReference type="ARBA" id="ARBA00004477"/>
    </source>
</evidence>
<dbReference type="NCBIfam" id="TIGR00533">
    <property type="entry name" value="HMG_CoA_R_NADP"/>
    <property type="match status" value="1"/>
</dbReference>
<dbReference type="Gene3D" id="1.10.3270.10">
    <property type="entry name" value="HMGR, N-terminal domain"/>
    <property type="match status" value="1"/>
</dbReference>
<dbReference type="SUPFAM" id="SSF55035">
    <property type="entry name" value="NAD-binding domain of HMG-CoA reductase"/>
    <property type="match status" value="1"/>
</dbReference>
<dbReference type="SUPFAM" id="SSF56542">
    <property type="entry name" value="Substrate-binding domain of HMG-CoA reductase"/>
    <property type="match status" value="1"/>
</dbReference>
<keyword evidence="4 12" id="KW-0812">Transmembrane</keyword>
<reference evidence="14" key="2">
    <citation type="journal article" date="2024" name="Plant">
        <title>Genomic evolution and insights into agronomic trait innovations of Sesamum species.</title>
        <authorList>
            <person name="Miao H."/>
            <person name="Wang L."/>
            <person name="Qu L."/>
            <person name="Liu H."/>
            <person name="Sun Y."/>
            <person name="Le M."/>
            <person name="Wang Q."/>
            <person name="Wei S."/>
            <person name="Zheng Y."/>
            <person name="Lin W."/>
            <person name="Duan Y."/>
            <person name="Cao H."/>
            <person name="Xiong S."/>
            <person name="Wang X."/>
            <person name="Wei L."/>
            <person name="Li C."/>
            <person name="Ma Q."/>
            <person name="Ju M."/>
            <person name="Zhao R."/>
            <person name="Li G."/>
            <person name="Mu C."/>
            <person name="Tian Q."/>
            <person name="Mei H."/>
            <person name="Zhang T."/>
            <person name="Gao T."/>
            <person name="Zhang H."/>
        </authorList>
    </citation>
    <scope>NUCLEOTIDE SEQUENCE</scope>
    <source>
        <strain evidence="14">KEN8</strain>
    </source>
</reference>
<dbReference type="EMBL" id="JACGWM010000009">
    <property type="protein sequence ID" value="KAL0352538.1"/>
    <property type="molecule type" value="Genomic_DNA"/>
</dbReference>
<dbReference type="Pfam" id="PF00368">
    <property type="entry name" value="HMG-CoA_red"/>
    <property type="match status" value="1"/>
</dbReference>
<sequence length="609" mass="64887">MPAHIGCSLLLSTIKKPTPETIAPPPPSPKRQHPLSSSSPLLLHSHSRPISLSPYAMDIRRRPPKPSLTTQPPPPPPPSPAPGDPDSSSPKASDALPLPLYLTNGIFFTLFFSVAYFLLHRWRDKIRNSTPLHVLTLSELAGIISLIASFIYLLGFFGIDFVQSFISKPESDEEHQRFILHEDRNIHCSLPPVVGAKGKPPMDLPEDDEELVNCVVSGRVPSYSLESKLGDCFRAAKIRREAVQRLTGRSVEGLPLEGFDYDSILGQCCEMPVGYVQIPVGIAGPLLLNGCEYSVPMATTEGCLVASTNRGCKAIYSSGGATCVLIRDAMTRAPVVRFSSAKRATELKFFLEDPLNFDTLSLVFNKSSRFARLQGIQCAIAGKNLYIRFSCSTGDAMGMNMVSKGGDALLVMPGNYCSDKKPAAINWIEGRGKSVVCEAVITGDVVSKVLKTSVPALVELNMLKNLAGSAVAGALGGFNAHAANIVSAIFIATGQDPAQNIESSHCITMMEAVNDGKDLHISVTMPSIEVGTVGGGTQLASQSACLSLLGVKGASKESPGSNARLLATIVAGSVLAGELSLMSAISAGQLVKSHMKYNRSSRDITKISS</sequence>
<evidence type="ECO:0000256" key="13">
    <source>
        <dbReference type="SAM" id="MobiDB-lite"/>
    </source>
</evidence>
<dbReference type="PANTHER" id="PTHR10572:SF43">
    <property type="entry name" value="3-HYDROXY-3-METHYLGLUTARYL COENZYME A REDUCTASE"/>
    <property type="match status" value="1"/>
</dbReference>
<dbReference type="InterPro" id="IPR023074">
    <property type="entry name" value="HMG_CoA_Rdtase_cat_sf"/>
</dbReference>
<feature type="region of interest" description="Disordered" evidence="13">
    <location>
        <begin position="15"/>
        <end position="92"/>
    </location>
</feature>
<dbReference type="GO" id="GO:0015936">
    <property type="term" value="P:coenzyme A metabolic process"/>
    <property type="evidence" value="ECO:0007669"/>
    <property type="project" value="InterPro"/>
</dbReference>
<dbReference type="CDD" id="cd00643">
    <property type="entry name" value="HMG-CoA_reductase_classI"/>
    <property type="match status" value="1"/>
</dbReference>
<dbReference type="InterPro" id="IPR002202">
    <property type="entry name" value="HMG_CoA_Rdtase"/>
</dbReference>
<protein>
    <recommendedName>
        <fullName evidence="12">3-hydroxy-3-methylglutaryl coenzyme A reductase</fullName>
        <shortName evidence="12">HMG-CoA reductase</shortName>
        <ecNumber evidence="12">1.1.1.34</ecNumber>
    </recommendedName>
</protein>
<dbReference type="GO" id="GO:0016135">
    <property type="term" value="P:saponin biosynthetic process"/>
    <property type="evidence" value="ECO:0007669"/>
    <property type="project" value="UniProtKB-ARBA"/>
</dbReference>
<dbReference type="InterPro" id="IPR009023">
    <property type="entry name" value="HMG_CoA_Rdtase_NAD(P)-bd_sf"/>
</dbReference>
<comment type="similarity">
    <text evidence="3 12">Belongs to the HMG-CoA reductase family.</text>
</comment>
<comment type="catalytic activity">
    <reaction evidence="12">
        <text>(R)-mevalonate + 2 NADP(+) + CoA = (3S)-3-hydroxy-3-methylglutaryl-CoA + 2 NADPH + 2 H(+)</text>
        <dbReference type="Rhea" id="RHEA:15989"/>
        <dbReference type="ChEBI" id="CHEBI:15378"/>
        <dbReference type="ChEBI" id="CHEBI:36464"/>
        <dbReference type="ChEBI" id="CHEBI:43074"/>
        <dbReference type="ChEBI" id="CHEBI:57287"/>
        <dbReference type="ChEBI" id="CHEBI:57783"/>
        <dbReference type="ChEBI" id="CHEBI:58349"/>
        <dbReference type="EC" id="1.1.1.34"/>
    </reaction>
</comment>
<dbReference type="Gene3D" id="3.30.70.420">
    <property type="entry name" value="Hydroxymethylglutaryl-CoA reductase, class I/II, NAD/NADP-binding domain"/>
    <property type="match status" value="1"/>
</dbReference>
<dbReference type="InterPro" id="IPR009029">
    <property type="entry name" value="HMG_CoA_Rdtase_sub-bd_dom_sf"/>
</dbReference>
<comment type="subcellular location">
    <subcellularLocation>
        <location evidence="1 12">Endoplasmic reticulum membrane</location>
        <topology evidence="1 12">Multi-pass membrane protein</topology>
    </subcellularLocation>
</comment>
<dbReference type="FunFam" id="1.10.3270.10:FF:000002">
    <property type="entry name" value="3-hydroxy-3-methylglutaryl coenzyme A reductase"/>
    <property type="match status" value="1"/>
</dbReference>
<dbReference type="GO" id="GO:0005778">
    <property type="term" value="C:peroxisomal membrane"/>
    <property type="evidence" value="ECO:0007669"/>
    <property type="project" value="TreeGrafter"/>
</dbReference>
<reference evidence="14" key="1">
    <citation type="submission" date="2020-06" db="EMBL/GenBank/DDBJ databases">
        <authorList>
            <person name="Li T."/>
            <person name="Hu X."/>
            <person name="Zhang T."/>
            <person name="Song X."/>
            <person name="Zhang H."/>
            <person name="Dai N."/>
            <person name="Sheng W."/>
            <person name="Hou X."/>
            <person name="Wei L."/>
        </authorList>
    </citation>
    <scope>NUCLEOTIDE SEQUENCE</scope>
    <source>
        <strain evidence="14">KEN8</strain>
        <tissue evidence="14">Leaf</tissue>
    </source>
</reference>
<comment type="pathway">
    <text evidence="2 12">Metabolic intermediate biosynthesis; (R)-mevalonate biosynthesis; (R)-mevalonate from acetyl-CoA: step 3/3.</text>
</comment>
<organism evidence="14">
    <name type="scientific">Sesamum calycinum</name>
    <dbReference type="NCBI Taxonomy" id="2727403"/>
    <lineage>
        <taxon>Eukaryota</taxon>
        <taxon>Viridiplantae</taxon>
        <taxon>Streptophyta</taxon>
        <taxon>Embryophyta</taxon>
        <taxon>Tracheophyta</taxon>
        <taxon>Spermatophyta</taxon>
        <taxon>Magnoliopsida</taxon>
        <taxon>eudicotyledons</taxon>
        <taxon>Gunneridae</taxon>
        <taxon>Pentapetalae</taxon>
        <taxon>asterids</taxon>
        <taxon>lamiids</taxon>
        <taxon>Lamiales</taxon>
        <taxon>Pedaliaceae</taxon>
        <taxon>Sesamum</taxon>
    </lineage>
</organism>
<dbReference type="InterPro" id="IPR004554">
    <property type="entry name" value="HMG_CoA_Rdtase_eu_arc"/>
</dbReference>
<dbReference type="EC" id="1.1.1.34" evidence="12"/>
<keyword evidence="11" id="KW-0414">Isoprene biosynthesis</keyword>
<dbReference type="GO" id="GO:0004420">
    <property type="term" value="F:hydroxymethylglutaryl-CoA reductase (NADPH) activity"/>
    <property type="evidence" value="ECO:0007669"/>
    <property type="project" value="UniProtKB-EC"/>
</dbReference>
<keyword evidence="7 12" id="KW-1133">Transmembrane helix</keyword>
<gene>
    <name evidence="14" type="ORF">Scaly_1642500</name>
</gene>
<feature type="transmembrane region" description="Helical" evidence="12">
    <location>
        <begin position="98"/>
        <end position="119"/>
    </location>
</feature>
<evidence type="ECO:0000256" key="8">
    <source>
        <dbReference type="ARBA" id="ARBA00023002"/>
    </source>
</evidence>
<accession>A0AAW2PC71</accession>
<dbReference type="PRINTS" id="PR00071">
    <property type="entry name" value="HMGCOARDTASE"/>
</dbReference>
<dbReference type="AlphaFoldDB" id="A0AAW2PC71"/>
<evidence type="ECO:0000256" key="9">
    <source>
        <dbReference type="ARBA" id="ARBA00023136"/>
    </source>
</evidence>
<proteinExistence type="inferred from homology"/>
<dbReference type="GO" id="GO:0016126">
    <property type="term" value="P:sterol biosynthetic process"/>
    <property type="evidence" value="ECO:0007669"/>
    <property type="project" value="TreeGrafter"/>
</dbReference>
<dbReference type="GO" id="GO:0005789">
    <property type="term" value="C:endoplasmic reticulum membrane"/>
    <property type="evidence" value="ECO:0007669"/>
    <property type="project" value="UniProtKB-SubCell"/>
</dbReference>
<feature type="compositionally biased region" description="Pro residues" evidence="13">
    <location>
        <begin position="71"/>
        <end position="83"/>
    </location>
</feature>
<dbReference type="PROSITE" id="PS00066">
    <property type="entry name" value="HMG_COA_REDUCTASE_1"/>
    <property type="match status" value="1"/>
</dbReference>
<keyword evidence="8 12" id="KW-0560">Oxidoreductase</keyword>
<dbReference type="GO" id="GO:0016104">
    <property type="term" value="P:triterpenoid biosynthetic process"/>
    <property type="evidence" value="ECO:0007669"/>
    <property type="project" value="UniProtKB-ARBA"/>
</dbReference>
<evidence type="ECO:0000313" key="14">
    <source>
        <dbReference type="EMBL" id="KAL0352538.1"/>
    </source>
</evidence>
<name>A0AAW2PC71_9LAMI</name>
<dbReference type="PROSITE" id="PS01192">
    <property type="entry name" value="HMG_COA_REDUCTASE_3"/>
    <property type="match status" value="1"/>
</dbReference>
<dbReference type="Gene3D" id="3.90.770.10">
    <property type="entry name" value="3-hydroxy-3-methylglutaryl-coenzyme A Reductase, Chain A, domain 2"/>
    <property type="match status" value="1"/>
</dbReference>
<keyword evidence="5 12" id="KW-0256">Endoplasmic reticulum</keyword>
<evidence type="ECO:0000256" key="7">
    <source>
        <dbReference type="ARBA" id="ARBA00022989"/>
    </source>
</evidence>
<dbReference type="PROSITE" id="PS50065">
    <property type="entry name" value="HMG_COA_REDUCTASE_4"/>
    <property type="match status" value="1"/>
</dbReference>
<keyword evidence="6 12" id="KW-0521">NADP</keyword>
<evidence type="ECO:0000256" key="6">
    <source>
        <dbReference type="ARBA" id="ARBA00022857"/>
    </source>
</evidence>